<dbReference type="EMBL" id="JBHSMJ010000004">
    <property type="protein sequence ID" value="MFC5446760.1"/>
    <property type="molecule type" value="Genomic_DNA"/>
</dbReference>
<dbReference type="RefSeq" id="WP_270880541.1">
    <property type="nucleotide sequence ID" value="NZ_JAQFVF010000033.1"/>
</dbReference>
<proteinExistence type="predicted"/>
<dbReference type="Pfam" id="PF08811">
    <property type="entry name" value="DUF1800"/>
    <property type="match status" value="1"/>
</dbReference>
<dbReference type="InterPro" id="IPR014917">
    <property type="entry name" value="DUF1800"/>
</dbReference>
<name>A0ABW0K036_9BACL</name>
<keyword evidence="2" id="KW-1185">Reference proteome</keyword>
<protein>
    <submittedName>
        <fullName evidence="1">DUF1800 family protein</fullName>
    </submittedName>
</protein>
<organism evidence="1 2">
    <name type="scientific">Paenibacillus aestuarii</name>
    <dbReference type="NCBI Taxonomy" id="516965"/>
    <lineage>
        <taxon>Bacteria</taxon>
        <taxon>Bacillati</taxon>
        <taxon>Bacillota</taxon>
        <taxon>Bacilli</taxon>
        <taxon>Bacillales</taxon>
        <taxon>Paenibacillaceae</taxon>
        <taxon>Paenibacillus</taxon>
    </lineage>
</organism>
<accession>A0ABW0K036</accession>
<comment type="caution">
    <text evidence="1">The sequence shown here is derived from an EMBL/GenBank/DDBJ whole genome shotgun (WGS) entry which is preliminary data.</text>
</comment>
<reference evidence="2" key="1">
    <citation type="journal article" date="2019" name="Int. J. Syst. Evol. Microbiol.">
        <title>The Global Catalogue of Microorganisms (GCM) 10K type strain sequencing project: providing services to taxonomists for standard genome sequencing and annotation.</title>
        <authorList>
            <consortium name="The Broad Institute Genomics Platform"/>
            <consortium name="The Broad Institute Genome Sequencing Center for Infectious Disease"/>
            <person name="Wu L."/>
            <person name="Ma J."/>
        </authorList>
    </citation>
    <scope>NUCLEOTIDE SEQUENCE [LARGE SCALE GENOMIC DNA]</scope>
    <source>
        <strain evidence="2">KACC 11904</strain>
    </source>
</reference>
<evidence type="ECO:0000313" key="1">
    <source>
        <dbReference type="EMBL" id="MFC5446760.1"/>
    </source>
</evidence>
<evidence type="ECO:0000313" key="2">
    <source>
        <dbReference type="Proteomes" id="UP001596044"/>
    </source>
</evidence>
<sequence length="435" mass="49390">MGSAWTEKEINHLLGRTAFGATDADIEASLSLGKEAAVRRLVDGLPLQAPSRTIAPIEQVQLDGKALVPGKLQDEQAYWLYRILQSDTPLIEKMALFWHGHFATSYAKVQKVSLMVRQIEQFRRLGLGSFGDLLLAVGTDPAMMIWLDTERNVKGSPNENYAREVMELFTLGRGHYTETDVKEAARSLTGWDYEEDKDQAVFRPERHDNTLKTVLGSQGNWDERDVSDIILKQPALYDYLSLKLLQAFACENPSPSWRTRIAARLHQSLQIKDALYEIFISDEFYEETCLRALVKSPVEYVAALARTLLIPLTRQMADALPGMGQELFAPPDVAGWRGGRDWLATDYLLARFQHAERMVRLVQREWFLADRSKPTAAVPIQERLQLWSRKLRIAPLSQAAIEELAAFSRESLVLTDAVMRQLLLMMIMCPENQLK</sequence>
<gene>
    <name evidence="1" type="ORF">ACFPOG_00650</name>
</gene>
<dbReference type="Proteomes" id="UP001596044">
    <property type="component" value="Unassembled WGS sequence"/>
</dbReference>